<comment type="caution">
    <text evidence="13">The sequence shown here is derived from an EMBL/GenBank/DDBJ whole genome shotgun (WGS) entry which is preliminary data.</text>
</comment>
<dbReference type="InterPro" id="IPR027417">
    <property type="entry name" value="P-loop_NTPase"/>
</dbReference>
<gene>
    <name evidence="13" type="ORF">RDWZM_004153</name>
</gene>
<feature type="transmembrane region" description="Helical" evidence="10">
    <location>
        <begin position="956"/>
        <end position="984"/>
    </location>
</feature>
<keyword evidence="8 10" id="KW-1133">Transmembrane helix</keyword>
<dbReference type="GO" id="GO:0016887">
    <property type="term" value="F:ATP hydrolysis activity"/>
    <property type="evidence" value="ECO:0007669"/>
    <property type="project" value="InterPro"/>
</dbReference>
<protein>
    <submittedName>
        <fullName evidence="13">Uncharacterized protein</fullName>
    </submittedName>
</protein>
<dbReference type="PROSITE" id="PS50893">
    <property type="entry name" value="ABC_TRANSPORTER_2"/>
    <property type="match status" value="2"/>
</dbReference>
<feature type="transmembrane region" description="Helical" evidence="10">
    <location>
        <begin position="336"/>
        <end position="355"/>
    </location>
</feature>
<dbReference type="FunFam" id="1.20.1560.10:FF:000006">
    <property type="entry name" value="ATP-binding cassette, sub-family C (CFTR/MRP), member 9"/>
    <property type="match status" value="1"/>
</dbReference>
<evidence type="ECO:0000313" key="13">
    <source>
        <dbReference type="EMBL" id="KAJ6225608.1"/>
    </source>
</evidence>
<dbReference type="InterPro" id="IPR036640">
    <property type="entry name" value="ABC1_TM_sf"/>
</dbReference>
<keyword evidence="14" id="KW-1185">Reference proteome</keyword>
<keyword evidence="3" id="KW-0813">Transport</keyword>
<feature type="transmembrane region" description="Helical" evidence="10">
    <location>
        <begin position="230"/>
        <end position="253"/>
    </location>
</feature>
<dbReference type="InterPro" id="IPR003439">
    <property type="entry name" value="ABC_transporter-like_ATP-bd"/>
</dbReference>
<comment type="subcellular location">
    <subcellularLocation>
        <location evidence="1">Vacuole membrane</location>
        <topology evidence="1">Multi-pass membrane protein</topology>
    </subcellularLocation>
</comment>
<comment type="similarity">
    <text evidence="2">Belongs to the ABC transporter superfamily. ABCC family. Conjugate transporter (TC 3.A.1.208) subfamily.</text>
</comment>
<dbReference type="PROSITE" id="PS00211">
    <property type="entry name" value="ABC_TRANSPORTER_1"/>
    <property type="match status" value="1"/>
</dbReference>
<dbReference type="InterPro" id="IPR011527">
    <property type="entry name" value="ABC1_TM_dom"/>
</dbReference>
<keyword evidence="6" id="KW-0547">Nucleotide-binding</keyword>
<dbReference type="Pfam" id="PF00664">
    <property type="entry name" value="ABC_membrane"/>
    <property type="match status" value="2"/>
</dbReference>
<dbReference type="CDD" id="cd18595">
    <property type="entry name" value="ABC_6TM_MRP1_2_3_6_D1_like"/>
    <property type="match status" value="1"/>
</dbReference>
<keyword evidence="5" id="KW-0677">Repeat</keyword>
<dbReference type="PANTHER" id="PTHR24223:SF443">
    <property type="entry name" value="MULTIDRUG-RESISTANCE LIKE PROTEIN 1, ISOFORM I"/>
    <property type="match status" value="1"/>
</dbReference>
<dbReference type="SUPFAM" id="SSF90123">
    <property type="entry name" value="ABC transporter transmembrane region"/>
    <property type="match status" value="2"/>
</dbReference>
<dbReference type="InterPro" id="IPR003593">
    <property type="entry name" value="AAA+_ATPase"/>
</dbReference>
<evidence type="ECO:0000259" key="11">
    <source>
        <dbReference type="PROSITE" id="PS50893"/>
    </source>
</evidence>
<dbReference type="Proteomes" id="UP001142055">
    <property type="component" value="Chromosome 1"/>
</dbReference>
<dbReference type="PROSITE" id="PS50929">
    <property type="entry name" value="ABC_TM1F"/>
    <property type="match status" value="2"/>
</dbReference>
<evidence type="ECO:0000256" key="1">
    <source>
        <dbReference type="ARBA" id="ARBA00004128"/>
    </source>
</evidence>
<evidence type="ECO:0000256" key="9">
    <source>
        <dbReference type="ARBA" id="ARBA00023136"/>
    </source>
</evidence>
<feature type="transmembrane region" description="Helical" evidence="10">
    <location>
        <begin position="453"/>
        <end position="478"/>
    </location>
</feature>
<sequence length="1303" mass="148847">MWYQLALYYVGIAIEIILFIIHSFPDQISDSNENGWFGKKTFKYMINDNVDNDYQKRHQSIESKTKLPLNFCPKDMASFPSKLIFYWFYPMIIAGYRDTLTLNNLWQVRMQDQASYLFAQFNRIWRHPKFSIDDNLSSKNHRKTLFSTKNSFNLSDGNNDVINKYDSNGFKSKVDEKIPKVNIAFLLAKQHWRYYTFPCIARFISDILTLTNPLVVKYMIYYFNDYEAPFWHGICYTLFFLANNLLSNITIAYQSRRMENLGLRFRTSILCSIYRKSLVLAENSRKEYTNGEIINLMAVDCERFAILFPYIHYIWTAPAQIIVALMILWGEFEYSTLSALLFIIILIPLNIFIAAKIKKIDGKQLKLKDRRLKATNEMLNGIKVVKLYAMENVFIKKINSIQDQELKYFLQEGLFGVIFNLISACTPFMLSCLSFAVYILIDTNHQLTAAKAFVSITVFNIIRTPLNVAPYLITYLTMTIASIKRLNKFLNCDETTNYVTRIMDKNNAITISNGSFTWNRIVKDDNNCNPNRCENVSSDNSSTRKKDKIPITLSNLNVTIEKGSLVAIVGSVGSGKSSFIYSLLGEMQKLSGNVNISGDLNIAYVPQQAWIQNLTVRDNILFGSTYLRERYNRIIDVCQLKHDLELLPAGDKTEIGEKGINLSGGQKQRISIARACYSDSDLYLFDDPLSAVDSKIGNHIFEQVLSTKNGILREKTRVLVTNAIHFLPYVDKIIILKNGIIEAAGTYEDLLANNSIFHQLVLNYSNTNNDTDDEDDEEYIDKKFNDEPTMETKLSNGSSLKRRKSNLNKNRQLVSAKNSKLVAEEHVETGLVDCSVYKKLFTSMSFTWTFWIFAANFIIIAINTGSNYWLAHWTSSNSHETRYYLLIYSILSLMQVIFVCVGWLSSVFGVLRACKYLQSSLLRSIICSPMHFFDQTPMGRILNRFSTDIDILDIRLLYLISWMLVNLEIISNCLIFLTCLLALFSKKYSSNEPGLDGSQIGLSLSYALNLVNSMNVVVRNFITFESNIVSIERITEYINLPSEAAWTSKDDLIISENWPESGNICFENYGTRYRPGLDLALNNINIIIKNQEKIGVVGRSGAGKSSLSLALFRLIEAANGRIYIDGVDISKLGLQTLRSRITIIPQDPILFFGTFRFNLDPFEKKSDEQLWNVLELVNMKQYVVNLQQGLDHVITDGGGNLSLGQRQLICLARALLRKTNILILDEATASVDFETDILIQQTIRTHFANCTVITIAHRLNTILDSDRVLVIDSGKVAEFNSPKTLIEDRKSLFHFMAKDSGIV</sequence>
<accession>A0A9Q0RRI9</accession>
<dbReference type="SUPFAM" id="SSF52540">
    <property type="entry name" value="P-loop containing nucleoside triphosphate hydrolases"/>
    <property type="match status" value="2"/>
</dbReference>
<feature type="transmembrane region" description="Helical" evidence="10">
    <location>
        <begin position="310"/>
        <end position="330"/>
    </location>
</feature>
<name>A0A9Q0RRI9_BLOTA</name>
<dbReference type="Gene3D" id="3.40.50.300">
    <property type="entry name" value="P-loop containing nucleotide triphosphate hydrolases"/>
    <property type="match status" value="2"/>
</dbReference>
<reference evidence="13" key="1">
    <citation type="submission" date="2022-12" db="EMBL/GenBank/DDBJ databases">
        <title>Genome assemblies of Blomia tropicalis.</title>
        <authorList>
            <person name="Cui Y."/>
        </authorList>
    </citation>
    <scope>NUCLEOTIDE SEQUENCE</scope>
    <source>
        <tissue evidence="13">Adult mites</tissue>
    </source>
</reference>
<dbReference type="Pfam" id="PF00005">
    <property type="entry name" value="ABC_tran"/>
    <property type="match status" value="2"/>
</dbReference>
<evidence type="ECO:0000256" key="8">
    <source>
        <dbReference type="ARBA" id="ARBA00022989"/>
    </source>
</evidence>
<dbReference type="Gene3D" id="1.20.1560.10">
    <property type="entry name" value="ABC transporter type 1, transmembrane domain"/>
    <property type="match status" value="3"/>
</dbReference>
<dbReference type="CDD" id="cd03244">
    <property type="entry name" value="ABCC_MRP_domain2"/>
    <property type="match status" value="1"/>
</dbReference>
<dbReference type="GO" id="GO:0140359">
    <property type="term" value="F:ABC-type transporter activity"/>
    <property type="evidence" value="ECO:0007669"/>
    <property type="project" value="InterPro"/>
</dbReference>
<evidence type="ECO:0000256" key="4">
    <source>
        <dbReference type="ARBA" id="ARBA00022692"/>
    </source>
</evidence>
<evidence type="ECO:0000256" key="6">
    <source>
        <dbReference type="ARBA" id="ARBA00022741"/>
    </source>
</evidence>
<evidence type="ECO:0000256" key="5">
    <source>
        <dbReference type="ARBA" id="ARBA00022737"/>
    </source>
</evidence>
<dbReference type="OMA" id="NSHETRY"/>
<feature type="domain" description="ABC transporter" evidence="11">
    <location>
        <begin position="536"/>
        <end position="763"/>
    </location>
</feature>
<feature type="domain" description="ABC transporter" evidence="11">
    <location>
        <begin position="1064"/>
        <end position="1298"/>
    </location>
</feature>
<feature type="transmembrane region" description="Helical" evidence="10">
    <location>
        <begin position="848"/>
        <end position="871"/>
    </location>
</feature>
<organism evidence="13 14">
    <name type="scientific">Blomia tropicalis</name>
    <name type="common">Mite</name>
    <dbReference type="NCBI Taxonomy" id="40697"/>
    <lineage>
        <taxon>Eukaryota</taxon>
        <taxon>Metazoa</taxon>
        <taxon>Ecdysozoa</taxon>
        <taxon>Arthropoda</taxon>
        <taxon>Chelicerata</taxon>
        <taxon>Arachnida</taxon>
        <taxon>Acari</taxon>
        <taxon>Acariformes</taxon>
        <taxon>Sarcoptiformes</taxon>
        <taxon>Astigmata</taxon>
        <taxon>Glycyphagoidea</taxon>
        <taxon>Echimyopodidae</taxon>
        <taxon>Blomia</taxon>
    </lineage>
</organism>
<dbReference type="InterPro" id="IPR017871">
    <property type="entry name" value="ABC_transporter-like_CS"/>
</dbReference>
<evidence type="ECO:0000256" key="2">
    <source>
        <dbReference type="ARBA" id="ARBA00009726"/>
    </source>
</evidence>
<dbReference type="FunFam" id="3.40.50.300:FF:000997">
    <property type="entry name" value="Multidrug resistance-associated protein 1"/>
    <property type="match status" value="1"/>
</dbReference>
<evidence type="ECO:0000256" key="7">
    <source>
        <dbReference type="ARBA" id="ARBA00022840"/>
    </source>
</evidence>
<evidence type="ECO:0000313" key="14">
    <source>
        <dbReference type="Proteomes" id="UP001142055"/>
    </source>
</evidence>
<keyword evidence="9 10" id="KW-0472">Membrane</keyword>
<keyword evidence="4 10" id="KW-0812">Transmembrane</keyword>
<dbReference type="SMART" id="SM00382">
    <property type="entry name" value="AAA"/>
    <property type="match status" value="2"/>
</dbReference>
<feature type="transmembrane region" description="Helical" evidence="10">
    <location>
        <begin position="414"/>
        <end position="441"/>
    </location>
</feature>
<dbReference type="EMBL" id="JAPWDV010000001">
    <property type="protein sequence ID" value="KAJ6225608.1"/>
    <property type="molecule type" value="Genomic_DNA"/>
</dbReference>
<evidence type="ECO:0000256" key="3">
    <source>
        <dbReference type="ARBA" id="ARBA00022448"/>
    </source>
</evidence>
<feature type="transmembrane region" description="Helical" evidence="10">
    <location>
        <begin position="6"/>
        <end position="24"/>
    </location>
</feature>
<dbReference type="FunFam" id="3.40.50.300:FF:000074">
    <property type="entry name" value="Multidrug resistance-associated protein 5 isoform 1"/>
    <property type="match status" value="1"/>
</dbReference>
<feature type="domain" description="ABC transmembrane type-1" evidence="12">
    <location>
        <begin position="850"/>
        <end position="967"/>
    </location>
</feature>
<dbReference type="GO" id="GO:0005524">
    <property type="term" value="F:ATP binding"/>
    <property type="evidence" value="ECO:0007669"/>
    <property type="project" value="UniProtKB-KW"/>
</dbReference>
<feature type="transmembrane region" description="Helical" evidence="10">
    <location>
        <begin position="203"/>
        <end position="224"/>
    </location>
</feature>
<feature type="transmembrane region" description="Helical" evidence="10">
    <location>
        <begin position="883"/>
        <end position="911"/>
    </location>
</feature>
<feature type="domain" description="ABC transmembrane type-1" evidence="12">
    <location>
        <begin position="200"/>
        <end position="478"/>
    </location>
</feature>
<dbReference type="CDD" id="cd03250">
    <property type="entry name" value="ABCC_MRP_domain1"/>
    <property type="match status" value="1"/>
</dbReference>
<evidence type="ECO:0000256" key="10">
    <source>
        <dbReference type="SAM" id="Phobius"/>
    </source>
</evidence>
<evidence type="ECO:0000259" key="12">
    <source>
        <dbReference type="PROSITE" id="PS50929"/>
    </source>
</evidence>
<keyword evidence="7" id="KW-0067">ATP-binding</keyword>
<dbReference type="GO" id="GO:0005774">
    <property type="term" value="C:vacuolar membrane"/>
    <property type="evidence" value="ECO:0007669"/>
    <property type="project" value="UniProtKB-SubCell"/>
</dbReference>
<dbReference type="InterPro" id="IPR050173">
    <property type="entry name" value="ABC_transporter_C-like"/>
</dbReference>
<proteinExistence type="inferred from homology"/>
<dbReference type="PANTHER" id="PTHR24223">
    <property type="entry name" value="ATP-BINDING CASSETTE SUB-FAMILY C"/>
    <property type="match status" value="1"/>
</dbReference>